<protein>
    <submittedName>
        <fullName evidence="1">Spore protease YyaC</fullName>
    </submittedName>
</protein>
<dbReference type="Proteomes" id="UP001142078">
    <property type="component" value="Unassembled WGS sequence"/>
</dbReference>
<gene>
    <name evidence="1" type="primary">yyaC</name>
    <name evidence="1" type="ORF">NSA23_15325</name>
</gene>
<comment type="caution">
    <text evidence="1">The sequence shown here is derived from an EMBL/GenBank/DDBJ whole genome shotgun (WGS) entry which is preliminary data.</text>
</comment>
<keyword evidence="1" id="KW-0645">Protease</keyword>
<evidence type="ECO:0000313" key="1">
    <source>
        <dbReference type="EMBL" id="MCR2045471.1"/>
    </source>
</evidence>
<reference evidence="1" key="1">
    <citation type="submission" date="2022-07" db="EMBL/GenBank/DDBJ databases">
        <title>Enhanced cultured diversity of the mouse gut microbiota enables custom-made synthetic communities.</title>
        <authorList>
            <person name="Afrizal A."/>
        </authorList>
    </citation>
    <scope>NUCLEOTIDE SEQUENCE</scope>
    <source>
        <strain evidence="1">DSM 29482</strain>
    </source>
</reference>
<organism evidence="1 2">
    <name type="scientific">Anaerosalibacter massiliensis</name>
    <dbReference type="NCBI Taxonomy" id="1347392"/>
    <lineage>
        <taxon>Bacteria</taxon>
        <taxon>Bacillati</taxon>
        <taxon>Bacillota</taxon>
        <taxon>Tissierellia</taxon>
        <taxon>Tissierellales</taxon>
        <taxon>Sporanaerobacteraceae</taxon>
        <taxon>Anaerosalibacter</taxon>
    </lineage>
</organism>
<dbReference type="InterPro" id="IPR009665">
    <property type="entry name" value="YyaC"/>
</dbReference>
<dbReference type="SUPFAM" id="SSF53163">
    <property type="entry name" value="HybD-like"/>
    <property type="match status" value="1"/>
</dbReference>
<dbReference type="InterPro" id="IPR023430">
    <property type="entry name" value="Pept_HybD-like_dom_sf"/>
</dbReference>
<proteinExistence type="predicted"/>
<dbReference type="AlphaFoldDB" id="A0A9X2MQQ4"/>
<dbReference type="EMBL" id="JANJZL010000018">
    <property type="protein sequence ID" value="MCR2045471.1"/>
    <property type="molecule type" value="Genomic_DNA"/>
</dbReference>
<name>A0A9X2MQQ4_9FIRM</name>
<dbReference type="NCBIfam" id="TIGR02841">
    <property type="entry name" value="spore_YyaC"/>
    <property type="match status" value="1"/>
</dbReference>
<dbReference type="GO" id="GO:0006508">
    <property type="term" value="P:proteolysis"/>
    <property type="evidence" value="ECO:0007669"/>
    <property type="project" value="UniProtKB-KW"/>
</dbReference>
<evidence type="ECO:0000313" key="2">
    <source>
        <dbReference type="Proteomes" id="UP001142078"/>
    </source>
</evidence>
<dbReference type="Pfam" id="PF06866">
    <property type="entry name" value="DUF1256"/>
    <property type="match status" value="1"/>
</dbReference>
<dbReference type="GO" id="GO:0008233">
    <property type="term" value="F:peptidase activity"/>
    <property type="evidence" value="ECO:0007669"/>
    <property type="project" value="UniProtKB-KW"/>
</dbReference>
<keyword evidence="1" id="KW-0378">Hydrolase</keyword>
<accession>A0A9X2MQQ4</accession>
<dbReference type="RefSeq" id="WP_042679065.1">
    <property type="nucleotide sequence ID" value="NZ_CABKTM010000010.1"/>
</dbReference>
<keyword evidence="2" id="KW-1185">Reference proteome</keyword>
<dbReference type="OrthoDB" id="9815953at2"/>
<sequence length="198" mass="21938">MKLYSNTNKYTVDSKSPLAVSTFSDLISEQLISKYVNSYKELIILCIGSDRSTGDALGPLVGYKLEHILSIYEDTYLLGTLEKPVHAKNLEEKIDYIYDRFLNPFIIAIDASLGRADRIGYLNIKDGPLNPGLGVNKKLPKIGDLSITGVVNIGGMMEYVVLQNTRLNLVMNMAEAISQSIYIALLKISKEKNGEDIS</sequence>